<feature type="compositionally biased region" description="Basic and acidic residues" evidence="5">
    <location>
        <begin position="264"/>
        <end position="273"/>
    </location>
</feature>
<evidence type="ECO:0000259" key="7">
    <source>
        <dbReference type="PROSITE" id="PS51293"/>
    </source>
</evidence>
<dbReference type="RefSeq" id="XP_002673581.1">
    <property type="nucleotide sequence ID" value="XM_002673535.1"/>
</dbReference>
<dbReference type="PANTHER" id="PTHR46621">
    <property type="entry name" value="SNRNA-ACTIVATING PROTEIN COMPLEX SUBUNIT 4"/>
    <property type="match status" value="1"/>
</dbReference>
<feature type="domain" description="SANT" evidence="7">
    <location>
        <begin position="135"/>
        <end position="184"/>
    </location>
</feature>
<organism evidence="10">
    <name type="scientific">Naegleria gruberi</name>
    <name type="common">Amoeba</name>
    <dbReference type="NCBI Taxonomy" id="5762"/>
    <lineage>
        <taxon>Eukaryota</taxon>
        <taxon>Discoba</taxon>
        <taxon>Heterolobosea</taxon>
        <taxon>Tetramitia</taxon>
        <taxon>Eutetramitia</taxon>
        <taxon>Vahlkampfiidae</taxon>
        <taxon>Naegleria</taxon>
    </lineage>
</organism>
<evidence type="ECO:0000259" key="6">
    <source>
        <dbReference type="PROSITE" id="PS50090"/>
    </source>
</evidence>
<dbReference type="InterPro" id="IPR017884">
    <property type="entry name" value="SANT_dom"/>
</dbReference>
<feature type="domain" description="HTH myb-type" evidence="8">
    <location>
        <begin position="184"/>
        <end position="239"/>
    </location>
</feature>
<dbReference type="SUPFAM" id="SSF46689">
    <property type="entry name" value="Homeodomain-like"/>
    <property type="match status" value="1"/>
</dbReference>
<gene>
    <name evidence="9" type="ORF">NAEGRDRAFT_80940</name>
</gene>
<dbReference type="GO" id="GO:0000978">
    <property type="term" value="F:RNA polymerase II cis-regulatory region sequence-specific DNA binding"/>
    <property type="evidence" value="ECO:0007669"/>
    <property type="project" value="TreeGrafter"/>
</dbReference>
<evidence type="ECO:0000259" key="8">
    <source>
        <dbReference type="PROSITE" id="PS51294"/>
    </source>
</evidence>
<dbReference type="OMA" id="HRWIMLR"/>
<dbReference type="Gene3D" id="1.10.10.60">
    <property type="entry name" value="Homeodomain-like"/>
    <property type="match status" value="2"/>
</dbReference>
<dbReference type="InterPro" id="IPR009057">
    <property type="entry name" value="Homeodomain-like_sf"/>
</dbReference>
<dbReference type="PROSITE" id="PS51294">
    <property type="entry name" value="HTH_MYB"/>
    <property type="match status" value="2"/>
</dbReference>
<dbReference type="EMBL" id="GG738890">
    <property type="protein sequence ID" value="EFC40837.1"/>
    <property type="molecule type" value="Genomic_DNA"/>
</dbReference>
<keyword evidence="10" id="KW-1185">Reference proteome</keyword>
<dbReference type="PROSITE" id="PS50090">
    <property type="entry name" value="MYB_LIKE"/>
    <property type="match status" value="2"/>
</dbReference>
<evidence type="ECO:0000256" key="5">
    <source>
        <dbReference type="SAM" id="MobiDB-lite"/>
    </source>
</evidence>
<dbReference type="VEuPathDB" id="AmoebaDB:NAEGRDRAFT_80940"/>
<evidence type="ECO:0000256" key="4">
    <source>
        <dbReference type="ARBA" id="ARBA00023242"/>
    </source>
</evidence>
<feature type="region of interest" description="Disordered" evidence="5">
    <location>
        <begin position="264"/>
        <end position="302"/>
    </location>
</feature>
<feature type="domain" description="Myb-like" evidence="6">
    <location>
        <begin position="184"/>
        <end position="235"/>
    </location>
</feature>
<proteinExistence type="predicted"/>
<dbReference type="GO" id="GO:0042796">
    <property type="term" value="P:snRNA transcription by RNA polymerase III"/>
    <property type="evidence" value="ECO:0007669"/>
    <property type="project" value="TreeGrafter"/>
</dbReference>
<dbReference type="CDD" id="cd00167">
    <property type="entry name" value="SANT"/>
    <property type="match status" value="2"/>
</dbReference>
<dbReference type="Proteomes" id="UP000006671">
    <property type="component" value="Unassembled WGS sequence"/>
</dbReference>
<keyword evidence="3" id="KW-0804">Transcription</keyword>
<dbReference type="AlphaFoldDB" id="D2VR55"/>
<dbReference type="SMART" id="SM00717">
    <property type="entry name" value="SANT"/>
    <property type="match status" value="2"/>
</dbReference>
<name>D2VR55_NAEGR</name>
<keyword evidence="2" id="KW-0238">DNA-binding</keyword>
<dbReference type="GeneID" id="8864584"/>
<evidence type="ECO:0000256" key="3">
    <source>
        <dbReference type="ARBA" id="ARBA00023163"/>
    </source>
</evidence>
<evidence type="ECO:0000256" key="1">
    <source>
        <dbReference type="ARBA" id="ARBA00023015"/>
    </source>
</evidence>
<protein>
    <submittedName>
        <fullName evidence="9">Myb DNA binding domain-containing protein</fullName>
    </submittedName>
</protein>
<evidence type="ECO:0000256" key="2">
    <source>
        <dbReference type="ARBA" id="ARBA00023125"/>
    </source>
</evidence>
<dbReference type="GO" id="GO:0042795">
    <property type="term" value="P:snRNA transcription by RNA polymerase II"/>
    <property type="evidence" value="ECO:0007669"/>
    <property type="project" value="TreeGrafter"/>
</dbReference>
<dbReference type="InParanoid" id="D2VR55"/>
<dbReference type="Pfam" id="PF13921">
    <property type="entry name" value="Myb_DNA-bind_6"/>
    <property type="match status" value="1"/>
</dbReference>
<keyword evidence="4" id="KW-0539">Nucleus</keyword>
<feature type="domain" description="Myb-like" evidence="6">
    <location>
        <begin position="138"/>
        <end position="183"/>
    </location>
</feature>
<dbReference type="InterPro" id="IPR001005">
    <property type="entry name" value="SANT/Myb"/>
</dbReference>
<evidence type="ECO:0000313" key="9">
    <source>
        <dbReference type="EMBL" id="EFC40837.1"/>
    </source>
</evidence>
<feature type="region of interest" description="Disordered" evidence="5">
    <location>
        <begin position="66"/>
        <end position="139"/>
    </location>
</feature>
<dbReference type="PROSITE" id="PS51293">
    <property type="entry name" value="SANT"/>
    <property type="match status" value="1"/>
</dbReference>
<dbReference type="GO" id="GO:0001006">
    <property type="term" value="F:RNA polymerase III type 3 promoter sequence-specific DNA binding"/>
    <property type="evidence" value="ECO:0007669"/>
    <property type="project" value="TreeGrafter"/>
</dbReference>
<dbReference type="PANTHER" id="PTHR46621:SF1">
    <property type="entry name" value="SNRNA-ACTIVATING PROTEIN COMPLEX SUBUNIT 4"/>
    <property type="match status" value="1"/>
</dbReference>
<dbReference type="KEGG" id="ngr:NAEGRDRAFT_80940"/>
<sequence length="487" mass="55069">MVKSSRTSSPTGLNSGIEISSSSITPMTITSAPINMVLGNTSSVLYSSLNHTTILLQQQQQQQKAMASVVSTMPPKKEPEEDFDIAALPRTPINSITKTSKTKRKNSASKSSTKPPKVKSEPTSPTDDGANGKRKSCNRWTKNENELLLKAIEKYGEKKWNEIAKMVATKNSDQCNQHWWRVLNPKICKKPWNEEEDNILIDKVREFGESAWKSIADSFQGRTDIQCRHRWIMLRKYEQEGKGRPISRTNITCNSNVPIPEKLKDTLETEAKKSSSSSIQSRKKRSVSNVSSTDSHLSNEGDLLCNEDPFQMITTSTTSQQQLIIRPSSAPLIKSEKRQDFDIRNAPISLEDDLVDESVYNFDQQEILLCEGSAIVPYECKLDVASPTYQQESYDETCFDNCQDEDEFIRREIEIEERMFNLQSNGVSTSDFSDDQMMILGGRSDPSKELANVFAEWNDFVCEFMPVNDSRSSSRQSYLSDTNFDGF</sequence>
<dbReference type="eggNOG" id="KOG0048">
    <property type="taxonomic scope" value="Eukaryota"/>
</dbReference>
<accession>D2VR55</accession>
<feature type="compositionally biased region" description="Low complexity" evidence="5">
    <location>
        <begin position="108"/>
        <end position="126"/>
    </location>
</feature>
<dbReference type="STRING" id="5762.D2VR55"/>
<dbReference type="InterPro" id="IPR017930">
    <property type="entry name" value="Myb_dom"/>
</dbReference>
<dbReference type="OrthoDB" id="2143914at2759"/>
<dbReference type="InterPro" id="IPR051575">
    <property type="entry name" value="Myb-like_DNA-bd"/>
</dbReference>
<reference evidence="9 10" key="1">
    <citation type="journal article" date="2010" name="Cell">
        <title>The genome of Naegleria gruberi illuminates early eukaryotic versatility.</title>
        <authorList>
            <person name="Fritz-Laylin L.K."/>
            <person name="Prochnik S.E."/>
            <person name="Ginger M.L."/>
            <person name="Dacks J.B."/>
            <person name="Carpenter M.L."/>
            <person name="Field M.C."/>
            <person name="Kuo A."/>
            <person name="Paredez A."/>
            <person name="Chapman J."/>
            <person name="Pham J."/>
            <person name="Shu S."/>
            <person name="Neupane R."/>
            <person name="Cipriano M."/>
            <person name="Mancuso J."/>
            <person name="Tu H."/>
            <person name="Salamov A."/>
            <person name="Lindquist E."/>
            <person name="Shapiro H."/>
            <person name="Lucas S."/>
            <person name="Grigoriev I.V."/>
            <person name="Cande W.Z."/>
            <person name="Fulton C."/>
            <person name="Rokhsar D.S."/>
            <person name="Dawson S.C."/>
        </authorList>
    </citation>
    <scope>NUCLEOTIDE SEQUENCE [LARGE SCALE GENOMIC DNA]</scope>
    <source>
        <strain evidence="9 10">NEG-M</strain>
    </source>
</reference>
<dbReference type="GO" id="GO:0019185">
    <property type="term" value="C:snRNA-activating protein complex"/>
    <property type="evidence" value="ECO:0007669"/>
    <property type="project" value="TreeGrafter"/>
</dbReference>
<feature type="domain" description="HTH myb-type" evidence="8">
    <location>
        <begin position="139"/>
        <end position="179"/>
    </location>
</feature>
<keyword evidence="1" id="KW-0805">Transcription regulation</keyword>
<evidence type="ECO:0000313" key="10">
    <source>
        <dbReference type="Proteomes" id="UP000006671"/>
    </source>
</evidence>